<evidence type="ECO:0000313" key="6">
    <source>
        <dbReference type="EMBL" id="KYH33554.1"/>
    </source>
</evidence>
<dbReference type="Gene3D" id="3.50.50.60">
    <property type="entry name" value="FAD/NAD(P)-binding domain"/>
    <property type="match status" value="1"/>
</dbReference>
<evidence type="ECO:0000256" key="1">
    <source>
        <dbReference type="ARBA" id="ARBA00022485"/>
    </source>
</evidence>
<reference evidence="6 7" key="1">
    <citation type="submission" date="2016-02" db="EMBL/GenBank/DDBJ databases">
        <title>Genome sequence of Moorella mulderi DSM 14980.</title>
        <authorList>
            <person name="Poehlein A."/>
            <person name="Daniel R."/>
        </authorList>
    </citation>
    <scope>NUCLEOTIDE SEQUENCE [LARGE SCALE GENOMIC DNA]</scope>
    <source>
        <strain evidence="6 7">DSM 14980</strain>
    </source>
</reference>
<keyword evidence="5" id="KW-0411">Iron-sulfur</keyword>
<protein>
    <submittedName>
        <fullName evidence="6">FAD dependent oxidoreductase</fullName>
    </submittedName>
</protein>
<keyword evidence="7" id="KW-1185">Reference proteome</keyword>
<name>A0A151B0X6_9FIRM</name>
<dbReference type="GO" id="GO:0051539">
    <property type="term" value="F:4 iron, 4 sulfur cluster binding"/>
    <property type="evidence" value="ECO:0007669"/>
    <property type="project" value="UniProtKB-KW"/>
</dbReference>
<dbReference type="Proteomes" id="UP000075670">
    <property type="component" value="Unassembled WGS sequence"/>
</dbReference>
<dbReference type="GO" id="GO:0016491">
    <property type="term" value="F:oxidoreductase activity"/>
    <property type="evidence" value="ECO:0007669"/>
    <property type="project" value="UniProtKB-KW"/>
</dbReference>
<evidence type="ECO:0000313" key="7">
    <source>
        <dbReference type="Proteomes" id="UP000075670"/>
    </source>
</evidence>
<comment type="caution">
    <text evidence="6">The sequence shown here is derived from an EMBL/GenBank/DDBJ whole genome shotgun (WGS) entry which is preliminary data.</text>
</comment>
<dbReference type="PANTHER" id="PTHR43498:SF1">
    <property type="entry name" value="COB--COM HETERODISULFIDE REDUCTASE IRON-SULFUR SUBUNIT A"/>
    <property type="match status" value="1"/>
</dbReference>
<proteinExistence type="predicted"/>
<dbReference type="PANTHER" id="PTHR43498">
    <property type="entry name" value="FERREDOXIN:COB-COM HETERODISULFIDE REDUCTASE SUBUNIT A"/>
    <property type="match status" value="1"/>
</dbReference>
<evidence type="ECO:0000256" key="5">
    <source>
        <dbReference type="ARBA" id="ARBA00023014"/>
    </source>
</evidence>
<accession>A0A151B0X6</accession>
<dbReference type="PATRIC" id="fig|1122241.3.peg.282"/>
<dbReference type="EMBL" id="LTBC01000001">
    <property type="protein sequence ID" value="KYH33554.1"/>
    <property type="molecule type" value="Genomic_DNA"/>
</dbReference>
<keyword evidence="3" id="KW-0560">Oxidoreductase</keyword>
<dbReference type="GO" id="GO:0046872">
    <property type="term" value="F:metal ion binding"/>
    <property type="evidence" value="ECO:0007669"/>
    <property type="project" value="UniProtKB-KW"/>
</dbReference>
<evidence type="ECO:0000256" key="4">
    <source>
        <dbReference type="ARBA" id="ARBA00023004"/>
    </source>
</evidence>
<evidence type="ECO:0000256" key="3">
    <source>
        <dbReference type="ARBA" id="ARBA00023002"/>
    </source>
</evidence>
<dbReference type="InterPro" id="IPR036188">
    <property type="entry name" value="FAD/NAD-bd_sf"/>
</dbReference>
<sequence length="597" mass="64841">MGQRLLLFFFALCFMLTLTGTGSRPEGWPLAAPAVRTDIVVYGGGLAGCAAAWKAAATAPDRTVVLVVPYPEGEYGGLATVGGQNFWDVRYWLRDGRLAQGGSFAHWFKAVGPFYRTADLAARIAADLGKQPNLHTYWAMDITAVRKDGRGRLQALALRSLQRDAAGTVIWGEERLILAAPIFVDASEDGRLSRLSQAGVTVGREDWPVEFLAADLVSKEEVRRLKSLRLQGGTAGAGGIAAGRPGPGDDGDILLPRQQVATLMFKVRGVQPGRYRDMTFRQERGAWGAYGGREVYISDPVVTAFNDKYGPLGFALKPLNAAQDGPGSPEWWVNALLIFNVDGRANARDRGHDPYPRDMAPGALDTDTAWHKAREILDNPDFIRALRRFEGFDKVELVRDGQGRPVTGGMLYLRETVHTVVDPREAGPGTENSNYALTAAATQGAGPGPAEGNDLGNYVNRIGLGFYWQDINAYHFSDLKGSNGRYRWPVTPFLRPDYPRTTPGPGGWPQNPVYIPFNTLLSRPVPNLLIPGYATSISSLAWAELRVLPNSCVLGDAAGVAAAYALTKERDPGTFTDADVAAVREILVQRFGARVDK</sequence>
<keyword evidence="4" id="KW-0408">Iron</keyword>
<dbReference type="AlphaFoldDB" id="A0A151B0X6"/>
<gene>
    <name evidence="6" type="ORF">MOMUL_02600</name>
</gene>
<evidence type="ECO:0000256" key="2">
    <source>
        <dbReference type="ARBA" id="ARBA00022723"/>
    </source>
</evidence>
<dbReference type="InterPro" id="IPR039650">
    <property type="entry name" value="HdrA-like"/>
</dbReference>
<keyword evidence="1" id="KW-0004">4Fe-4S</keyword>
<dbReference type="Pfam" id="PF12831">
    <property type="entry name" value="FAD_oxidored"/>
    <property type="match status" value="2"/>
</dbReference>
<dbReference type="SUPFAM" id="SSF51905">
    <property type="entry name" value="FAD/NAD(P)-binding domain"/>
    <property type="match status" value="1"/>
</dbReference>
<keyword evidence="2" id="KW-0479">Metal-binding</keyword>
<organism evidence="6 7">
    <name type="scientific">Moorella mulderi DSM 14980</name>
    <dbReference type="NCBI Taxonomy" id="1122241"/>
    <lineage>
        <taxon>Bacteria</taxon>
        <taxon>Bacillati</taxon>
        <taxon>Bacillota</taxon>
        <taxon>Clostridia</taxon>
        <taxon>Neomoorellales</taxon>
        <taxon>Neomoorellaceae</taxon>
        <taxon>Neomoorella</taxon>
    </lineage>
</organism>